<dbReference type="PANTHER" id="PTHR34385">
    <property type="entry name" value="D-ALANYL-D-ALANINE CARBOXYPEPTIDASE"/>
    <property type="match status" value="1"/>
</dbReference>
<dbReference type="Gene3D" id="3.30.200.180">
    <property type="match status" value="1"/>
</dbReference>
<dbReference type="InterPro" id="IPR009045">
    <property type="entry name" value="Zn_M74/Hedgehog-like"/>
</dbReference>
<keyword evidence="2" id="KW-0378">Hydrolase</keyword>
<dbReference type="GO" id="GO:0006508">
    <property type="term" value="P:proteolysis"/>
    <property type="evidence" value="ECO:0007669"/>
    <property type="project" value="InterPro"/>
</dbReference>
<dbReference type="MEROPS" id="M15.010"/>
<dbReference type="GO" id="GO:0009002">
    <property type="term" value="F:serine-type D-Ala-D-Ala carboxypeptidase activity"/>
    <property type="evidence" value="ECO:0007669"/>
    <property type="project" value="UniProtKB-EC"/>
</dbReference>
<accession>A0A075RAV6</accession>
<dbReference type="AlphaFoldDB" id="A0A075RAV6"/>
<sequence>MKRILFFAILLLLVYTTINVYQSNRAQTEISEKNNLAIEISKEQVHQGNLLLVNKEIPVHKEGVTSDVVNLSKHKELIRGYRLFDEHIYLSKSVAQIFMELVRDAKRDNVAHFMINSGFRSSEEQNELYQKLGSDYALPDGYSEHNLGLALDIGSTQMKMDQASEGKWLKRNAYKYGFILRYPKEKAEITGTQYEPWHYRFVGWPHSAIIQEYDFVLEEYLDYLKAEKSISFHDHGETYNIYYYPVSNEPDFTISIPENRDYEISGNNIDGVIVTVYPRKS</sequence>
<dbReference type="InterPro" id="IPR003709">
    <property type="entry name" value="VanY-like_core_dom"/>
</dbReference>
<protein>
    <submittedName>
        <fullName evidence="2">D-alanyl-D-alanine carboxypeptidase</fullName>
        <ecNumber evidence="2">3.4.16.4</ecNumber>
    </submittedName>
</protein>
<dbReference type="EMBL" id="CP007806">
    <property type="protein sequence ID" value="AIG26675.1"/>
    <property type="molecule type" value="Genomic_DNA"/>
</dbReference>
<dbReference type="InterPro" id="IPR058193">
    <property type="entry name" value="VanY/YodJ_core_dom"/>
</dbReference>
<evidence type="ECO:0000313" key="3">
    <source>
        <dbReference type="Proteomes" id="UP000005850"/>
    </source>
</evidence>
<dbReference type="Gene3D" id="3.30.1380.10">
    <property type="match status" value="1"/>
</dbReference>
<organism evidence="2 3">
    <name type="scientific">Brevibacillus laterosporus LMG 15441</name>
    <dbReference type="NCBI Taxonomy" id="1042163"/>
    <lineage>
        <taxon>Bacteria</taxon>
        <taxon>Bacillati</taxon>
        <taxon>Bacillota</taxon>
        <taxon>Bacilli</taxon>
        <taxon>Bacillales</taxon>
        <taxon>Paenibacillaceae</taxon>
        <taxon>Brevibacillus</taxon>
    </lineage>
</organism>
<dbReference type="HOGENOM" id="CLU_054193_2_1_9"/>
<evidence type="ECO:0000313" key="2">
    <source>
        <dbReference type="EMBL" id="AIG26675.1"/>
    </source>
</evidence>
<gene>
    <name evidence="2" type="ORF">BRLA_c023540</name>
</gene>
<dbReference type="Pfam" id="PF02557">
    <property type="entry name" value="VanY"/>
    <property type="match status" value="1"/>
</dbReference>
<proteinExistence type="predicted"/>
<keyword evidence="2" id="KW-0121">Carboxypeptidase</keyword>
<dbReference type="eggNOG" id="COG1876">
    <property type="taxonomic scope" value="Bacteria"/>
</dbReference>
<feature type="domain" description="D-alanyl-D-alanine carboxypeptidase-like core" evidence="1">
    <location>
        <begin position="88"/>
        <end position="203"/>
    </location>
</feature>
<dbReference type="RefSeq" id="WP_003337585.1">
    <property type="nucleotide sequence ID" value="NZ_CP007806.1"/>
</dbReference>
<dbReference type="CDD" id="cd14852">
    <property type="entry name" value="LD-carboxypeptidase"/>
    <property type="match status" value="1"/>
</dbReference>
<keyword evidence="2" id="KW-0645">Protease</keyword>
<dbReference type="InterPro" id="IPR052179">
    <property type="entry name" value="DD-CPase-like"/>
</dbReference>
<evidence type="ECO:0000259" key="1">
    <source>
        <dbReference type="Pfam" id="PF02557"/>
    </source>
</evidence>
<name>A0A075RAV6_BRELA</name>
<dbReference type="PANTHER" id="PTHR34385:SF1">
    <property type="entry name" value="PEPTIDOGLYCAN L-ALANYL-D-GLUTAMATE ENDOPEPTIDASE CWLK"/>
    <property type="match status" value="1"/>
</dbReference>
<dbReference type="KEGG" id="blr:BRLA_c023540"/>
<dbReference type="EC" id="3.4.16.4" evidence="2"/>
<dbReference type="Proteomes" id="UP000005850">
    <property type="component" value="Chromosome"/>
</dbReference>
<dbReference type="STRING" id="1042163.BRLA_c023540"/>
<keyword evidence="3" id="KW-1185">Reference proteome</keyword>
<reference evidence="2 3" key="1">
    <citation type="journal article" date="2011" name="J. Bacteriol.">
        <title>Genome sequence of Brevibacillus laterosporus LMG 15441, a pathogen of invertebrates.</title>
        <authorList>
            <person name="Djukic M."/>
            <person name="Poehlein A."/>
            <person name="Thurmer A."/>
            <person name="Daniel R."/>
        </authorList>
    </citation>
    <scope>NUCLEOTIDE SEQUENCE [LARGE SCALE GENOMIC DNA]</scope>
    <source>
        <strain evidence="2 3">LMG 15441</strain>
    </source>
</reference>
<dbReference type="SUPFAM" id="SSF55166">
    <property type="entry name" value="Hedgehog/DD-peptidase"/>
    <property type="match status" value="1"/>
</dbReference>